<dbReference type="SUPFAM" id="SSF53335">
    <property type="entry name" value="S-adenosyl-L-methionine-dependent methyltransferases"/>
    <property type="match status" value="1"/>
</dbReference>
<feature type="domain" description="tRNA (guanine(10)-N(2))-methyltransferase TRMT11 N-terminal" evidence="12">
    <location>
        <begin position="4"/>
        <end position="177"/>
    </location>
</feature>
<dbReference type="STRING" id="765440.A0A0C3BAC4"/>
<dbReference type="PIRSF" id="PIRSF017259">
    <property type="entry name" value="tRNA_mtfrase_TRM11"/>
    <property type="match status" value="1"/>
</dbReference>
<dbReference type="InterPro" id="IPR000241">
    <property type="entry name" value="RlmKL-like_Mtase"/>
</dbReference>
<proteinExistence type="inferred from homology"/>
<evidence type="ECO:0000256" key="4">
    <source>
        <dbReference type="ARBA" id="ARBA00022603"/>
    </source>
</evidence>
<keyword evidence="4 10" id="KW-0489">Methyltransferase</keyword>
<dbReference type="EMBL" id="KN832991">
    <property type="protein sequence ID" value="KIM83228.1"/>
    <property type="molecule type" value="Genomic_DNA"/>
</dbReference>
<name>A0A0C3BAC4_PILCF</name>
<dbReference type="HOGENOM" id="CLU_029646_3_0_1"/>
<organism evidence="13 14">
    <name type="scientific">Piloderma croceum (strain F 1598)</name>
    <dbReference type="NCBI Taxonomy" id="765440"/>
    <lineage>
        <taxon>Eukaryota</taxon>
        <taxon>Fungi</taxon>
        <taxon>Dikarya</taxon>
        <taxon>Basidiomycota</taxon>
        <taxon>Agaricomycotina</taxon>
        <taxon>Agaricomycetes</taxon>
        <taxon>Agaricomycetidae</taxon>
        <taxon>Atheliales</taxon>
        <taxon>Atheliaceae</taxon>
        <taxon>Piloderma</taxon>
    </lineage>
</organism>
<evidence type="ECO:0000256" key="5">
    <source>
        <dbReference type="ARBA" id="ARBA00022679"/>
    </source>
</evidence>
<accession>A0A0C3BAC4</accession>
<reference evidence="14" key="2">
    <citation type="submission" date="2015-01" db="EMBL/GenBank/DDBJ databases">
        <title>Evolutionary Origins and Diversification of the Mycorrhizal Mutualists.</title>
        <authorList>
            <consortium name="DOE Joint Genome Institute"/>
            <consortium name="Mycorrhizal Genomics Consortium"/>
            <person name="Kohler A."/>
            <person name="Kuo A."/>
            <person name="Nagy L.G."/>
            <person name="Floudas D."/>
            <person name="Copeland A."/>
            <person name="Barry K.W."/>
            <person name="Cichocki N."/>
            <person name="Veneault-Fourrey C."/>
            <person name="LaButti K."/>
            <person name="Lindquist E.A."/>
            <person name="Lipzen A."/>
            <person name="Lundell T."/>
            <person name="Morin E."/>
            <person name="Murat C."/>
            <person name="Riley R."/>
            <person name="Ohm R."/>
            <person name="Sun H."/>
            <person name="Tunlid A."/>
            <person name="Henrissat B."/>
            <person name="Grigoriev I.V."/>
            <person name="Hibbett D.S."/>
            <person name="Martin F."/>
        </authorList>
    </citation>
    <scope>NUCLEOTIDE SEQUENCE [LARGE SCALE GENOMIC DNA]</scope>
    <source>
        <strain evidence="14">F 1598</strain>
    </source>
</reference>
<dbReference type="PANTHER" id="PTHR13370:SF3">
    <property type="entry name" value="TRNA (GUANINE(10)-N2)-METHYLTRANSFERASE HOMOLOG"/>
    <property type="match status" value="1"/>
</dbReference>
<reference evidence="13 14" key="1">
    <citation type="submission" date="2014-04" db="EMBL/GenBank/DDBJ databases">
        <authorList>
            <consortium name="DOE Joint Genome Institute"/>
            <person name="Kuo A."/>
            <person name="Tarkka M."/>
            <person name="Buscot F."/>
            <person name="Kohler A."/>
            <person name="Nagy L.G."/>
            <person name="Floudas D."/>
            <person name="Copeland A."/>
            <person name="Barry K.W."/>
            <person name="Cichocki N."/>
            <person name="Veneault-Fourrey C."/>
            <person name="LaButti K."/>
            <person name="Lindquist E.A."/>
            <person name="Lipzen A."/>
            <person name="Lundell T."/>
            <person name="Morin E."/>
            <person name="Murat C."/>
            <person name="Sun H."/>
            <person name="Tunlid A."/>
            <person name="Henrissat B."/>
            <person name="Grigoriev I.V."/>
            <person name="Hibbett D.S."/>
            <person name="Martin F."/>
            <person name="Nordberg H.P."/>
            <person name="Cantor M.N."/>
            <person name="Hua S.X."/>
        </authorList>
    </citation>
    <scope>NUCLEOTIDE SEQUENCE [LARGE SCALE GENOMIC DNA]</scope>
    <source>
        <strain evidence="13 14">F 1598</strain>
    </source>
</reference>
<keyword evidence="5 10" id="KW-0808">Transferase</keyword>
<evidence type="ECO:0000259" key="12">
    <source>
        <dbReference type="Pfam" id="PF25904"/>
    </source>
</evidence>
<dbReference type="PROSITE" id="PS51627">
    <property type="entry name" value="SAM_MT_TRM11"/>
    <property type="match status" value="1"/>
</dbReference>
<evidence type="ECO:0000256" key="10">
    <source>
        <dbReference type="PROSITE-ProRule" id="PRU00959"/>
    </source>
</evidence>
<dbReference type="AlphaFoldDB" id="A0A0C3BAC4"/>
<dbReference type="GO" id="GO:0000049">
    <property type="term" value="F:tRNA binding"/>
    <property type="evidence" value="ECO:0007669"/>
    <property type="project" value="UniProtKB-UniRule"/>
</dbReference>
<evidence type="ECO:0000259" key="11">
    <source>
        <dbReference type="Pfam" id="PF01170"/>
    </source>
</evidence>
<dbReference type="InterPro" id="IPR059073">
    <property type="entry name" value="TRMT11_N"/>
</dbReference>
<evidence type="ECO:0000313" key="13">
    <source>
        <dbReference type="EMBL" id="KIM83228.1"/>
    </source>
</evidence>
<gene>
    <name evidence="13" type="ORF">PILCRDRAFT_69429</name>
</gene>
<evidence type="ECO:0000256" key="6">
    <source>
        <dbReference type="ARBA" id="ARBA00022691"/>
    </source>
</evidence>
<protein>
    <recommendedName>
        <fullName evidence="9">tRNA (guanine(10)-N(2))-methyltransferase</fullName>
        <ecNumber evidence="9">2.1.1.214</ecNumber>
    </recommendedName>
</protein>
<dbReference type="Pfam" id="PF25904">
    <property type="entry name" value="Tmrp11_N"/>
    <property type="match status" value="1"/>
</dbReference>
<evidence type="ECO:0000256" key="7">
    <source>
        <dbReference type="ARBA" id="ARBA00022694"/>
    </source>
</evidence>
<evidence type="ECO:0000256" key="2">
    <source>
        <dbReference type="ARBA" id="ARBA00022490"/>
    </source>
</evidence>
<dbReference type="InterPro" id="IPR002052">
    <property type="entry name" value="DNA_methylase_N6_adenine_CS"/>
</dbReference>
<dbReference type="OrthoDB" id="296065at2759"/>
<dbReference type="GO" id="GO:0032259">
    <property type="term" value="P:methylation"/>
    <property type="evidence" value="ECO:0007669"/>
    <property type="project" value="UniProtKB-UniRule"/>
</dbReference>
<dbReference type="InterPro" id="IPR029063">
    <property type="entry name" value="SAM-dependent_MTases_sf"/>
</dbReference>
<evidence type="ECO:0000256" key="3">
    <source>
        <dbReference type="ARBA" id="ARBA00022555"/>
    </source>
</evidence>
<dbReference type="GO" id="GO:0160102">
    <property type="term" value="F:tRNA (guanine(10)-N2)-methyltransferase activity"/>
    <property type="evidence" value="ECO:0007669"/>
    <property type="project" value="UniProtKB-EC"/>
</dbReference>
<dbReference type="InParanoid" id="A0A0C3BAC4"/>
<dbReference type="Pfam" id="PF01170">
    <property type="entry name" value="UPF0020"/>
    <property type="match status" value="1"/>
</dbReference>
<comment type="similarity">
    <text evidence="10">Belongs to the class I-like SAM-binding methyltransferase superfamily. TRM11 methyltransferase family.</text>
</comment>
<dbReference type="InterPro" id="IPR016691">
    <property type="entry name" value="TRMT11"/>
</dbReference>
<keyword evidence="6 10" id="KW-0949">S-adenosyl-L-methionine</keyword>
<dbReference type="GO" id="GO:0043527">
    <property type="term" value="C:tRNA methyltransferase complex"/>
    <property type="evidence" value="ECO:0007669"/>
    <property type="project" value="UniProtKB-ARBA"/>
</dbReference>
<dbReference type="EC" id="2.1.1.214" evidence="9"/>
<keyword evidence="14" id="KW-1185">Reference proteome</keyword>
<dbReference type="GO" id="GO:0008033">
    <property type="term" value="P:tRNA processing"/>
    <property type="evidence" value="ECO:0007669"/>
    <property type="project" value="UniProtKB-UniRule"/>
</dbReference>
<dbReference type="GO" id="GO:0005737">
    <property type="term" value="C:cytoplasm"/>
    <property type="evidence" value="ECO:0007669"/>
    <property type="project" value="UniProtKB-SubCell"/>
</dbReference>
<keyword evidence="2" id="KW-0963">Cytoplasm</keyword>
<evidence type="ECO:0000256" key="9">
    <source>
        <dbReference type="ARBA" id="ARBA00066937"/>
    </source>
</evidence>
<dbReference type="Proteomes" id="UP000054166">
    <property type="component" value="Unassembled WGS sequence"/>
</dbReference>
<dbReference type="PROSITE" id="PS00092">
    <property type="entry name" value="N6_MTASE"/>
    <property type="match status" value="1"/>
</dbReference>
<evidence type="ECO:0000256" key="1">
    <source>
        <dbReference type="ARBA" id="ARBA00004496"/>
    </source>
</evidence>
<keyword evidence="8 10" id="KW-0694">RNA-binding</keyword>
<dbReference type="PANTHER" id="PTHR13370">
    <property type="entry name" value="RNA METHYLASE-RELATED"/>
    <property type="match status" value="1"/>
</dbReference>
<dbReference type="FunCoup" id="A0A0C3BAC4">
    <property type="interactions" value="644"/>
</dbReference>
<comment type="subcellular location">
    <subcellularLocation>
        <location evidence="1">Cytoplasm</location>
    </subcellularLocation>
</comment>
<dbReference type="Gene3D" id="3.40.50.150">
    <property type="entry name" value="Vaccinia Virus protein VP39"/>
    <property type="match status" value="1"/>
</dbReference>
<dbReference type="PRINTS" id="PR00507">
    <property type="entry name" value="N12N6MTFRASE"/>
</dbReference>
<evidence type="ECO:0000256" key="8">
    <source>
        <dbReference type="ARBA" id="ARBA00022884"/>
    </source>
</evidence>
<feature type="domain" description="Ribosomal RNA large subunit methyltransferase K/L-like methyltransferase" evidence="11">
    <location>
        <begin position="189"/>
        <end position="318"/>
    </location>
</feature>
<evidence type="ECO:0000313" key="14">
    <source>
        <dbReference type="Proteomes" id="UP000054166"/>
    </source>
</evidence>
<sequence>MPTRYLFVFAQAHVDFRIPELVSIAELNGFAIIFPDIPEERDPTRPFMILGLEEDEHARILARRCILVKSIYQFYARGSSYEEMHERNRDVRSQWSQYIPDTSFKFVIDGYNRSITQSRQREIINSFSYMAMMGKIDMNNPQIILGCFEERAFHSRRTSKDPALLQVYFGRLIEEGSARSLIRRFDVKRREYFGNTSMEAEMSLLMANQTLASPGKLIYDPFVGTGSMVYTTAHFGAQVFGSDIDGRQMRGKDKQPGIIRAATQYGVASRIMDLCTFDVTNNPWRCGELFDAIVTDPPYGVRAGAKRLGRKKERQFLQRSTCPQPNDAPYIHPTKPYELSNLASDLVVLARYMLKPGGRLVFFLPTVTDEYDQLDIDSMLCEGMTVIANSLQDFGSWGRRLVTIRKTTTAKFSVPSFDADSIETGHVPAHKGFRDKFFQGFRKDAQDTAEAES</sequence>
<keyword evidence="3 10" id="KW-0820">tRNA-binding</keyword>
<keyword evidence="7 10" id="KW-0819">tRNA processing</keyword>